<dbReference type="GO" id="GO:0016746">
    <property type="term" value="F:acyltransferase activity"/>
    <property type="evidence" value="ECO:0007669"/>
    <property type="project" value="UniProtKB-KW"/>
</dbReference>
<dbReference type="HOGENOM" id="CLU_049421_4_0_9"/>
<dbReference type="Pfam" id="PF03279">
    <property type="entry name" value="Lip_A_acyltrans"/>
    <property type="match status" value="1"/>
</dbReference>
<keyword evidence="5" id="KW-0472">Membrane</keyword>
<dbReference type="GO" id="GO:0009247">
    <property type="term" value="P:glycolipid biosynthetic process"/>
    <property type="evidence" value="ECO:0007669"/>
    <property type="project" value="UniProtKB-ARBA"/>
</dbReference>
<dbReference type="GO" id="GO:0005886">
    <property type="term" value="C:plasma membrane"/>
    <property type="evidence" value="ECO:0007669"/>
    <property type="project" value="UniProtKB-SubCell"/>
</dbReference>
<evidence type="ECO:0000256" key="4">
    <source>
        <dbReference type="ARBA" id="ARBA00022679"/>
    </source>
</evidence>
<evidence type="ECO:0000256" key="1">
    <source>
        <dbReference type="ARBA" id="ARBA00004533"/>
    </source>
</evidence>
<dbReference type="OrthoDB" id="9801955at2"/>
<evidence type="ECO:0000313" key="8">
    <source>
        <dbReference type="Proteomes" id="UP000003195"/>
    </source>
</evidence>
<dbReference type="InterPro" id="IPR004960">
    <property type="entry name" value="LipA_acyltrans"/>
</dbReference>
<keyword evidence="3" id="KW-0997">Cell inner membrane</keyword>
<comment type="caution">
    <text evidence="7">The sequence shown here is derived from an EMBL/GenBank/DDBJ whole genome shotgun (WGS) entry which is preliminary data.</text>
</comment>
<keyword evidence="4 7" id="KW-0808">Transferase</keyword>
<evidence type="ECO:0000256" key="3">
    <source>
        <dbReference type="ARBA" id="ARBA00022519"/>
    </source>
</evidence>
<evidence type="ECO:0000313" key="7">
    <source>
        <dbReference type="EMBL" id="EFQ04928.1"/>
    </source>
</evidence>
<gene>
    <name evidence="7" type="ORF">HMPREF9429_00209</name>
</gene>
<dbReference type="Proteomes" id="UP000003195">
    <property type="component" value="Unassembled WGS sequence"/>
</dbReference>
<dbReference type="STRING" id="706434.HMPREF9429_00209"/>
<protein>
    <submittedName>
        <fullName evidence="7">Putative lipid A biosynthesis lauroyl acyltransferase</fullName>
    </submittedName>
</protein>
<reference evidence="7 8" key="1">
    <citation type="submission" date="2010-08" db="EMBL/GenBank/DDBJ databases">
        <authorList>
            <person name="Weinstock G."/>
            <person name="Sodergren E."/>
            <person name="Clifton S."/>
            <person name="Fulton L."/>
            <person name="Fulton B."/>
            <person name="Courtney L."/>
            <person name="Fronick C."/>
            <person name="Harrison M."/>
            <person name="Strong C."/>
            <person name="Farmer C."/>
            <person name="Delahaunty K."/>
            <person name="Markovic C."/>
            <person name="Hall O."/>
            <person name="Minx P."/>
            <person name="Tomlinson C."/>
            <person name="Mitreva M."/>
            <person name="Hou S."/>
            <person name="Chen J."/>
            <person name="Wollam A."/>
            <person name="Pepin K.H."/>
            <person name="Johnson M."/>
            <person name="Bhonagiri V."/>
            <person name="Zhang X."/>
            <person name="Suruliraj S."/>
            <person name="Warren W."/>
            <person name="Chinwalla A."/>
            <person name="Mardis E.R."/>
            <person name="Wilson R.K."/>
        </authorList>
    </citation>
    <scope>NUCLEOTIDE SEQUENCE [LARGE SCALE GENOMIC DNA]</scope>
    <source>
        <strain evidence="7 8">F0359</strain>
    </source>
</reference>
<dbReference type="CDD" id="cd07984">
    <property type="entry name" value="LPLAT_LABLAT-like"/>
    <property type="match status" value="1"/>
</dbReference>
<name>E2Z9V3_9FIRM</name>
<organism evidence="7 8">
    <name type="scientific">Megasphaera micronuciformis F0359</name>
    <dbReference type="NCBI Taxonomy" id="706434"/>
    <lineage>
        <taxon>Bacteria</taxon>
        <taxon>Bacillati</taxon>
        <taxon>Bacillota</taxon>
        <taxon>Negativicutes</taxon>
        <taxon>Veillonellales</taxon>
        <taxon>Veillonellaceae</taxon>
        <taxon>Megasphaera</taxon>
    </lineage>
</organism>
<keyword evidence="8" id="KW-1185">Reference proteome</keyword>
<dbReference type="EMBL" id="AECS01000007">
    <property type="protein sequence ID" value="EFQ04928.1"/>
    <property type="molecule type" value="Genomic_DNA"/>
</dbReference>
<dbReference type="PANTHER" id="PTHR30606:SF10">
    <property type="entry name" value="PHOSPHATIDYLINOSITOL MANNOSIDE ACYLTRANSFERASE"/>
    <property type="match status" value="1"/>
</dbReference>
<dbReference type="eggNOG" id="COG1560">
    <property type="taxonomic scope" value="Bacteria"/>
</dbReference>
<evidence type="ECO:0000256" key="2">
    <source>
        <dbReference type="ARBA" id="ARBA00022475"/>
    </source>
</evidence>
<evidence type="ECO:0000256" key="6">
    <source>
        <dbReference type="ARBA" id="ARBA00023315"/>
    </source>
</evidence>
<keyword evidence="6 7" id="KW-0012">Acyltransferase</keyword>
<sequence>MLKNWQYHAVRAIGRFVCLFSYDTIVKWGRKLGPVAGRLLKKQRNRGIFHVMRGLKCDEAEAVAVIDGVFANLGQALMEILYTPRLNKDCISRYVTLDQPDILERALEENKGVIALTGHLGNWEWMGASLALYGYPATTIVKNQPNDSVTRFLNENRERMGLEVFARGGNEMIIAARALKKKKILGFLADQDGGFDGVPQEFLGQLASTPRGIALFARQFRSPIVPIFPYHDENHRNRVYIGEPIYFEDTGDKERDIAELTKQTAIITEKFIREHPTEWLWFQHRWSTKPEEMTALQTEGGQEGI</sequence>
<comment type="subcellular location">
    <subcellularLocation>
        <location evidence="1">Cell inner membrane</location>
    </subcellularLocation>
</comment>
<dbReference type="RefSeq" id="WP_006940956.1">
    <property type="nucleotide sequence ID" value="NZ_GL538181.1"/>
</dbReference>
<keyword evidence="2" id="KW-1003">Cell membrane</keyword>
<accession>E2Z9V3</accession>
<evidence type="ECO:0000256" key="5">
    <source>
        <dbReference type="ARBA" id="ARBA00023136"/>
    </source>
</evidence>
<dbReference type="PANTHER" id="PTHR30606">
    <property type="entry name" value="LIPID A BIOSYNTHESIS LAUROYL ACYLTRANSFERASE"/>
    <property type="match status" value="1"/>
</dbReference>
<proteinExistence type="predicted"/>
<dbReference type="AlphaFoldDB" id="E2Z9V3"/>